<comment type="caution">
    <text evidence="1">The sequence shown here is derived from an EMBL/GenBank/DDBJ whole genome shotgun (WGS) entry which is preliminary data.</text>
</comment>
<dbReference type="Proteomes" id="UP001204548">
    <property type="component" value="Unassembled WGS sequence"/>
</dbReference>
<name>A0AAW5NZ33_9BACE</name>
<organism evidence="1 2">
    <name type="scientific">Bacteroides faecis</name>
    <dbReference type="NCBI Taxonomy" id="674529"/>
    <lineage>
        <taxon>Bacteria</taxon>
        <taxon>Pseudomonadati</taxon>
        <taxon>Bacteroidota</taxon>
        <taxon>Bacteroidia</taxon>
        <taxon>Bacteroidales</taxon>
        <taxon>Bacteroidaceae</taxon>
        <taxon>Bacteroides</taxon>
    </lineage>
</organism>
<evidence type="ECO:0000313" key="1">
    <source>
        <dbReference type="EMBL" id="MCS2793813.1"/>
    </source>
</evidence>
<evidence type="ECO:0000313" key="2">
    <source>
        <dbReference type="Proteomes" id="UP001204548"/>
    </source>
</evidence>
<dbReference type="EMBL" id="JANUTS010000001">
    <property type="protein sequence ID" value="MCS2793813.1"/>
    <property type="molecule type" value="Genomic_DNA"/>
</dbReference>
<gene>
    <name evidence="1" type="ORF">NXW97_17715</name>
</gene>
<sequence length="42" mass="4842">MDVLISKVRLPKLCLPFKDHSHDVDDVIVEGYLCYLLITILL</sequence>
<dbReference type="AlphaFoldDB" id="A0AAW5NZ33"/>
<reference evidence="1" key="1">
    <citation type="submission" date="2022-08" db="EMBL/GenBank/DDBJ databases">
        <title>Genome Sequencing of Bacteroides fragilis Group Isolates with Nanopore Technology.</title>
        <authorList>
            <person name="Tisza M.J."/>
            <person name="Smith D."/>
            <person name="Dekker J.P."/>
        </authorList>
    </citation>
    <scope>NUCLEOTIDE SEQUENCE</scope>
    <source>
        <strain evidence="1">BFG-351</strain>
    </source>
</reference>
<accession>A0AAW5NZ33</accession>
<proteinExistence type="predicted"/>
<evidence type="ECO:0008006" key="3">
    <source>
        <dbReference type="Google" id="ProtNLM"/>
    </source>
</evidence>
<protein>
    <recommendedName>
        <fullName evidence="3">Transposase</fullName>
    </recommendedName>
</protein>
<dbReference type="RefSeq" id="WP_258990664.1">
    <property type="nucleotide sequence ID" value="NZ_JANUTS010000001.1"/>
</dbReference>